<dbReference type="STRING" id="880526.GCA_000427365_00153"/>
<feature type="transmembrane region" description="Helical" evidence="1">
    <location>
        <begin position="88"/>
        <end position="111"/>
    </location>
</feature>
<evidence type="ECO:0000313" key="3">
    <source>
        <dbReference type="Proteomes" id="UP000255233"/>
    </source>
</evidence>
<dbReference type="PANTHER" id="PTHR39165">
    <property type="entry name" value="IG HYPOTHETICAL 17883"/>
    <property type="match status" value="1"/>
</dbReference>
<organism evidence="2 3">
    <name type="scientific">Rikenella microfusus</name>
    <dbReference type="NCBI Taxonomy" id="28139"/>
    <lineage>
        <taxon>Bacteria</taxon>
        <taxon>Pseudomonadati</taxon>
        <taxon>Bacteroidota</taxon>
        <taxon>Bacteroidia</taxon>
        <taxon>Bacteroidales</taxon>
        <taxon>Rikenellaceae</taxon>
        <taxon>Rikenella</taxon>
    </lineage>
</organism>
<accession>A0A379MRD5</accession>
<dbReference type="EMBL" id="UGVL01000001">
    <property type="protein sequence ID" value="SUE34188.1"/>
    <property type="molecule type" value="Genomic_DNA"/>
</dbReference>
<dbReference type="PANTHER" id="PTHR39165:SF1">
    <property type="entry name" value="DUF456 DOMAIN-CONTAINING PROTEIN"/>
    <property type="match status" value="1"/>
</dbReference>
<dbReference type="Proteomes" id="UP000255233">
    <property type="component" value="Unassembled WGS sequence"/>
</dbReference>
<evidence type="ECO:0000256" key="1">
    <source>
        <dbReference type="SAM" id="Phobius"/>
    </source>
</evidence>
<sequence>MDIFLIILAFVTLLIALVGSIVPALPGVPLAYLSLWLGRWSGYTPFSDTFMWIMAGVTLAVFLADYFLPPLIVKKLGGSKAATWGSILGMILGMIFTPIGMLLGMLLGAFLGEIMYAKRSGYMALKAAMGTFLGFLLGTGLKLLLCFYVLYELVSTWWATGFGGF</sequence>
<proteinExistence type="predicted"/>
<feature type="transmembrane region" description="Helical" evidence="1">
    <location>
        <begin position="50"/>
        <end position="68"/>
    </location>
</feature>
<keyword evidence="1" id="KW-1133">Transmembrane helix</keyword>
<dbReference type="RefSeq" id="WP_037291212.1">
    <property type="nucleotide sequence ID" value="NZ_UGVL01000001.1"/>
</dbReference>
<feature type="transmembrane region" description="Helical" evidence="1">
    <location>
        <begin position="131"/>
        <end position="151"/>
    </location>
</feature>
<keyword evidence="1" id="KW-0472">Membrane</keyword>
<dbReference type="InterPro" id="IPR007403">
    <property type="entry name" value="DUF456"/>
</dbReference>
<reference evidence="2 3" key="1">
    <citation type="submission" date="2018-06" db="EMBL/GenBank/DDBJ databases">
        <authorList>
            <consortium name="Pathogen Informatics"/>
            <person name="Doyle S."/>
        </authorList>
    </citation>
    <scope>NUCLEOTIDE SEQUENCE [LARGE SCALE GENOMIC DNA]</scope>
    <source>
        <strain evidence="2 3">NCTC11190</strain>
    </source>
</reference>
<name>A0A379MRD5_9BACT</name>
<keyword evidence="3" id="KW-1185">Reference proteome</keyword>
<dbReference type="OrthoDB" id="9808460at2"/>
<protein>
    <submittedName>
        <fullName evidence="2">Protein of uncharacterized function (DUF456)</fullName>
    </submittedName>
</protein>
<dbReference type="Pfam" id="PF04306">
    <property type="entry name" value="DUF456"/>
    <property type="match status" value="1"/>
</dbReference>
<evidence type="ECO:0000313" key="2">
    <source>
        <dbReference type="EMBL" id="SUE34188.1"/>
    </source>
</evidence>
<gene>
    <name evidence="2" type="ORF">NCTC11190_01407</name>
</gene>
<dbReference type="AlphaFoldDB" id="A0A379MRD5"/>
<keyword evidence="1" id="KW-0812">Transmembrane</keyword>